<proteinExistence type="predicted"/>
<feature type="transmembrane region" description="Helical" evidence="1">
    <location>
        <begin position="81"/>
        <end position="106"/>
    </location>
</feature>
<reference evidence="3" key="1">
    <citation type="submission" date="2010-03" db="EMBL/GenBank/DDBJ databases">
        <title>The genome sequence of Ruminococcus sp. 18P13.</title>
        <authorList>
            <consortium name="metaHIT consortium -- http://www.metahit.eu/"/>
            <person name="Pajon A."/>
            <person name="Turner K."/>
            <person name="Parkhill J."/>
            <person name="Bernalier A."/>
        </authorList>
    </citation>
    <scope>NUCLEOTIDE SEQUENCE [LARGE SCALE GENOMIC DNA]</scope>
    <source>
        <strain evidence="3">Type strain: 18P13</strain>
    </source>
</reference>
<keyword evidence="1" id="KW-0812">Transmembrane</keyword>
<evidence type="ECO:0000313" key="3">
    <source>
        <dbReference type="EMBL" id="CBL17135.1"/>
    </source>
</evidence>
<dbReference type="InterPro" id="IPR026870">
    <property type="entry name" value="Zinc_ribbon_dom"/>
</dbReference>
<feature type="transmembrane region" description="Helical" evidence="1">
    <location>
        <begin position="49"/>
        <end position="69"/>
    </location>
</feature>
<reference evidence="3" key="2">
    <citation type="submission" date="2010-03" db="EMBL/GenBank/DDBJ databases">
        <authorList>
            <person name="Pajon A."/>
        </authorList>
    </citation>
    <scope>NUCLEOTIDE SEQUENCE</scope>
    <source>
        <strain evidence="3">Type strain: 18P13</strain>
    </source>
</reference>
<dbReference type="GeneID" id="83155724"/>
<dbReference type="Proteomes" id="UP000007054">
    <property type="component" value="Chromosome"/>
</dbReference>
<dbReference type="STRING" id="213810.RUM_09650"/>
<dbReference type="HOGENOM" id="CLU_161998_0_0_9"/>
<gene>
    <name evidence="3" type="ordered locus">RUM_09650</name>
</gene>
<protein>
    <recommendedName>
        <fullName evidence="2">Zinc-ribbon domain-containing protein</fullName>
    </recommendedName>
</protein>
<dbReference type="KEGG" id="rch:RUM_09650"/>
<sequence length="111" mass="12207">MIYCQNCGNQCADHTRFCPVCGAPLQTSTFQQPNGVYYYQQPVQEDKPETALCVLSFFFWIVGVVLYAVNVSTKPIAARAYLKWGLISVAVNVGLSLLVMLIPLLLTVSSA</sequence>
<organism evidence="3 4">
    <name type="scientific">Ruminococcus champanellensis (strain DSM 18848 / JCM 17042 / KCTC 15320 / 18P13)</name>
    <dbReference type="NCBI Taxonomy" id="213810"/>
    <lineage>
        <taxon>Bacteria</taxon>
        <taxon>Bacillati</taxon>
        <taxon>Bacillota</taxon>
        <taxon>Clostridia</taxon>
        <taxon>Eubacteriales</taxon>
        <taxon>Oscillospiraceae</taxon>
        <taxon>Ruminococcus</taxon>
    </lineage>
</organism>
<dbReference type="EMBL" id="FP929052">
    <property type="protein sequence ID" value="CBL17135.1"/>
    <property type="molecule type" value="Genomic_DNA"/>
</dbReference>
<dbReference type="AlphaFoldDB" id="D4LBZ0"/>
<dbReference type="Pfam" id="PF13240">
    <property type="entry name" value="Zn_Ribbon_1"/>
    <property type="match status" value="1"/>
</dbReference>
<keyword evidence="1" id="KW-0472">Membrane</keyword>
<dbReference type="RefSeq" id="WP_015558042.1">
    <property type="nucleotide sequence ID" value="NC_021039.1"/>
</dbReference>
<accession>D4LBZ0</accession>
<evidence type="ECO:0000256" key="1">
    <source>
        <dbReference type="SAM" id="Phobius"/>
    </source>
</evidence>
<keyword evidence="1" id="KW-1133">Transmembrane helix</keyword>
<feature type="domain" description="Zinc-ribbon" evidence="2">
    <location>
        <begin position="3"/>
        <end position="25"/>
    </location>
</feature>
<keyword evidence="4" id="KW-1185">Reference proteome</keyword>
<dbReference type="PATRIC" id="fig|213810.4.peg.867"/>
<evidence type="ECO:0000259" key="2">
    <source>
        <dbReference type="Pfam" id="PF13240"/>
    </source>
</evidence>
<name>D4LBZ0_RUMC1</name>
<evidence type="ECO:0000313" key="4">
    <source>
        <dbReference type="Proteomes" id="UP000007054"/>
    </source>
</evidence>